<protein>
    <submittedName>
        <fullName evidence="2">Ribonuclease H-like domain-containing protein</fullName>
    </submittedName>
</protein>
<organism evidence="2">
    <name type="scientific">Tanacetum cinerariifolium</name>
    <name type="common">Dalmatian daisy</name>
    <name type="synonym">Chrysanthemum cinerariifolium</name>
    <dbReference type="NCBI Taxonomy" id="118510"/>
    <lineage>
        <taxon>Eukaryota</taxon>
        <taxon>Viridiplantae</taxon>
        <taxon>Streptophyta</taxon>
        <taxon>Embryophyta</taxon>
        <taxon>Tracheophyta</taxon>
        <taxon>Spermatophyta</taxon>
        <taxon>Magnoliopsida</taxon>
        <taxon>eudicotyledons</taxon>
        <taxon>Gunneridae</taxon>
        <taxon>Pentapetalae</taxon>
        <taxon>asterids</taxon>
        <taxon>campanulids</taxon>
        <taxon>Asterales</taxon>
        <taxon>Asteraceae</taxon>
        <taxon>Asteroideae</taxon>
        <taxon>Anthemideae</taxon>
        <taxon>Anthemidinae</taxon>
        <taxon>Tanacetum</taxon>
    </lineage>
</organism>
<dbReference type="AlphaFoldDB" id="A0A6L2JWD1"/>
<comment type="caution">
    <text evidence="2">The sequence shown here is derived from an EMBL/GenBank/DDBJ whole genome shotgun (WGS) entry which is preliminary data.</text>
</comment>
<accession>A0A6L2JWD1</accession>
<feature type="compositionally biased region" description="Polar residues" evidence="1">
    <location>
        <begin position="1"/>
        <end position="30"/>
    </location>
</feature>
<gene>
    <name evidence="2" type="ORF">Tci_013366</name>
</gene>
<feature type="region of interest" description="Disordered" evidence="1">
    <location>
        <begin position="1"/>
        <end position="31"/>
    </location>
</feature>
<name>A0A6L2JWD1_TANCI</name>
<evidence type="ECO:0000256" key="1">
    <source>
        <dbReference type="SAM" id="MobiDB-lite"/>
    </source>
</evidence>
<reference evidence="2" key="1">
    <citation type="journal article" date="2019" name="Sci. Rep.">
        <title>Draft genome of Tanacetum cinerariifolium, the natural source of mosquito coil.</title>
        <authorList>
            <person name="Yamashiro T."/>
            <person name="Shiraishi A."/>
            <person name="Satake H."/>
            <person name="Nakayama K."/>
        </authorList>
    </citation>
    <scope>NUCLEOTIDE SEQUENCE</scope>
</reference>
<proteinExistence type="predicted"/>
<evidence type="ECO:0000313" key="2">
    <source>
        <dbReference type="EMBL" id="GEU41388.1"/>
    </source>
</evidence>
<dbReference type="EMBL" id="BKCJ010001432">
    <property type="protein sequence ID" value="GEU41388.1"/>
    <property type="molecule type" value="Genomic_DNA"/>
</dbReference>
<sequence>MRTRSSGPVAEPSSTPKRCQNKNGSKQQFDPTIVEKPVVMMDDTRTMEEMLQAPTEGYGDAIVIPTILADNFDLKHGLLNLITSKQFFSFEKDDPHAHICLSPDVVALTNAVKALLHKNTTPPPASIKAVEESCVTCGGPHSYTQCLTTDGNAFPRYHDNIQAYVSTAAVNYNQGNTGYQPGGELLLKNNTFSARLTHILVSLFMDSLNPRVVSAAKLPILNPNEFDLWKMRIEQYFLMTDYSLWEVILNGDSPVPTRLVEGVNTLSVFL</sequence>